<name>A0A835LEK4_SPOEX</name>
<dbReference type="AlphaFoldDB" id="A0A835LEK4"/>
<proteinExistence type="predicted"/>
<accession>A0A835LEK4</accession>
<protein>
    <submittedName>
        <fullName evidence="1">Uncharacterized protein</fullName>
    </submittedName>
</protein>
<dbReference type="EMBL" id="JACKWZ010000020">
    <property type="protein sequence ID" value="KAF9422010.1"/>
    <property type="molecule type" value="Genomic_DNA"/>
</dbReference>
<evidence type="ECO:0000313" key="1">
    <source>
        <dbReference type="EMBL" id="KAF9422010.1"/>
    </source>
</evidence>
<comment type="caution">
    <text evidence="1">The sequence shown here is derived from an EMBL/GenBank/DDBJ whole genome shotgun (WGS) entry which is preliminary data.</text>
</comment>
<gene>
    <name evidence="1" type="ORF">HW555_002230</name>
</gene>
<reference evidence="1" key="1">
    <citation type="submission" date="2020-08" db="EMBL/GenBank/DDBJ databases">
        <title>Spodoptera exigua strain:BAW_Kor-Di-RS1 Genome sequencing and assembly.</title>
        <authorList>
            <person name="Kim J."/>
            <person name="Nam H.Y."/>
            <person name="Kwon M."/>
            <person name="Choi J.H."/>
            <person name="Cho S.R."/>
            <person name="Kim G.-H."/>
        </authorList>
    </citation>
    <scope>NUCLEOTIDE SEQUENCE</scope>
    <source>
        <strain evidence="1">BAW_Kor-Di-RS1</strain>
        <tissue evidence="1">Whole-body</tissue>
    </source>
</reference>
<dbReference type="Proteomes" id="UP000648187">
    <property type="component" value="Unassembled WGS sequence"/>
</dbReference>
<sequence>MWRVLKTSDNNTPWEFISVLLSESTNFINAYIRINSSYCLVVLKLLISRQPTVSKGKLHAPSWKSDYSACALDTFRRNKTYVVYDSGVQTYLIGRSTMSMLRVALTYVCVSLSRTVKVVCLSYGIPMLPPPLRRLCGGRRVIEGKRSYGS</sequence>
<evidence type="ECO:0000313" key="2">
    <source>
        <dbReference type="Proteomes" id="UP000648187"/>
    </source>
</evidence>
<keyword evidence="2" id="KW-1185">Reference proteome</keyword>
<organism evidence="1 2">
    <name type="scientific">Spodoptera exigua</name>
    <name type="common">Beet armyworm</name>
    <name type="synonym">Noctua fulgens</name>
    <dbReference type="NCBI Taxonomy" id="7107"/>
    <lineage>
        <taxon>Eukaryota</taxon>
        <taxon>Metazoa</taxon>
        <taxon>Ecdysozoa</taxon>
        <taxon>Arthropoda</taxon>
        <taxon>Hexapoda</taxon>
        <taxon>Insecta</taxon>
        <taxon>Pterygota</taxon>
        <taxon>Neoptera</taxon>
        <taxon>Endopterygota</taxon>
        <taxon>Lepidoptera</taxon>
        <taxon>Glossata</taxon>
        <taxon>Ditrysia</taxon>
        <taxon>Noctuoidea</taxon>
        <taxon>Noctuidae</taxon>
        <taxon>Amphipyrinae</taxon>
        <taxon>Spodoptera</taxon>
    </lineage>
</organism>